<comment type="subcellular location">
    <subcellularLocation>
        <location evidence="1">Cell membrane</location>
        <topology evidence="1">Multi-pass membrane protein</topology>
    </subcellularLocation>
</comment>
<keyword evidence="5 8" id="KW-1133">Transmembrane helix</keyword>
<dbReference type="GO" id="GO:0005886">
    <property type="term" value="C:plasma membrane"/>
    <property type="evidence" value="ECO:0007669"/>
    <property type="project" value="UniProtKB-SubCell"/>
</dbReference>
<evidence type="ECO:0000256" key="3">
    <source>
        <dbReference type="ARBA" id="ARBA00022475"/>
    </source>
</evidence>
<evidence type="ECO:0000256" key="8">
    <source>
        <dbReference type="SAM" id="Phobius"/>
    </source>
</evidence>
<dbReference type="AlphaFoldDB" id="A0A2S9QJN2"/>
<keyword evidence="3" id="KW-1003">Cell membrane</keyword>
<evidence type="ECO:0000256" key="1">
    <source>
        <dbReference type="ARBA" id="ARBA00004651"/>
    </source>
</evidence>
<protein>
    <submittedName>
        <fullName evidence="9">Chromate transporter</fullName>
    </submittedName>
</protein>
<proteinExistence type="inferred from homology"/>
<sequence>MAVDGRPDPLGQPHALPQSSAAGKEQGPPAKEGGPAGGSPVEVFSVFLKLGLTSFGGPIAHLGYFRDELVVRRRWINEAGYADLVALCQFLPGPASSQVGFCLGLLRGGGLLGGLAAWLAFTLPSAALLIAFALGASTLTGPVATGVLHGLKLVAVAVVAQAIWGMARTLTPDRERAAIALAAVILTALTAGSFGQIAAIAIGALAGIWLCRIEKSAAIGRLGVAVSRRKGAIALALFAAFLLIPAVLVGATGPDTALSRAIALFDAFYRSGALVFGGGHVVLPLLQAEVVAPGWVGNEAFLAGYGLAQAVPGPLFTFAAYLGAVMAPAPNGIAGALLALIAVFAPGLLLVYGMLPFWDRLRLRPTAQAAMRGANAAVVGILAAALYSPVWTSAVLSPRDFALALAGFLLLTVWKTPPWIVVALLSGAGALLTLV</sequence>
<dbReference type="OrthoDB" id="8969999at2"/>
<dbReference type="EMBL" id="PUEJ01000001">
    <property type="protein sequence ID" value="PRH89502.1"/>
    <property type="molecule type" value="Genomic_DNA"/>
</dbReference>
<evidence type="ECO:0000256" key="7">
    <source>
        <dbReference type="SAM" id="MobiDB-lite"/>
    </source>
</evidence>
<feature type="transmembrane region" description="Helical" evidence="8">
    <location>
        <begin position="376"/>
        <end position="396"/>
    </location>
</feature>
<feature type="transmembrane region" description="Helical" evidence="8">
    <location>
        <begin position="333"/>
        <end position="355"/>
    </location>
</feature>
<dbReference type="InterPro" id="IPR003370">
    <property type="entry name" value="Chromate_transpt"/>
</dbReference>
<evidence type="ECO:0000313" key="10">
    <source>
        <dbReference type="Proteomes" id="UP000237682"/>
    </source>
</evidence>
<feature type="transmembrane region" description="Helical" evidence="8">
    <location>
        <begin position="267"/>
        <end position="288"/>
    </location>
</feature>
<dbReference type="Proteomes" id="UP000237682">
    <property type="component" value="Unassembled WGS sequence"/>
</dbReference>
<accession>A0A2S9QJN2</accession>
<reference evidence="9 10" key="1">
    <citation type="submission" date="2018-02" db="EMBL/GenBank/DDBJ databases">
        <title>Whole genome sequencing of endophytic bacterium.</title>
        <authorList>
            <person name="Eedara R."/>
            <person name="Podile A.R."/>
        </authorList>
    </citation>
    <scope>NUCLEOTIDE SEQUENCE [LARGE SCALE GENOMIC DNA]</scope>
    <source>
        <strain evidence="9 10">RP1T</strain>
    </source>
</reference>
<organism evidence="9 10">
    <name type="scientific">Labrys okinawensis</name>
    <dbReference type="NCBI Taxonomy" id="346911"/>
    <lineage>
        <taxon>Bacteria</taxon>
        <taxon>Pseudomonadati</taxon>
        <taxon>Pseudomonadota</taxon>
        <taxon>Alphaproteobacteria</taxon>
        <taxon>Hyphomicrobiales</taxon>
        <taxon>Xanthobacteraceae</taxon>
        <taxon>Labrys</taxon>
    </lineage>
</organism>
<keyword evidence="10" id="KW-1185">Reference proteome</keyword>
<dbReference type="PIRSF" id="PIRSF004810">
    <property type="entry name" value="ChrA"/>
    <property type="match status" value="1"/>
</dbReference>
<feature type="transmembrane region" description="Helical" evidence="8">
    <location>
        <begin position="232"/>
        <end position="252"/>
    </location>
</feature>
<dbReference type="NCBIfam" id="TIGR00937">
    <property type="entry name" value="2A51"/>
    <property type="match status" value="1"/>
</dbReference>
<feature type="transmembrane region" description="Helical" evidence="8">
    <location>
        <begin position="179"/>
        <end position="211"/>
    </location>
</feature>
<name>A0A2S9QJN2_9HYPH</name>
<feature type="transmembrane region" description="Helical" evidence="8">
    <location>
        <begin position="300"/>
        <end position="321"/>
    </location>
</feature>
<dbReference type="GO" id="GO:0015109">
    <property type="term" value="F:chromate transmembrane transporter activity"/>
    <property type="evidence" value="ECO:0007669"/>
    <property type="project" value="InterPro"/>
</dbReference>
<evidence type="ECO:0000256" key="5">
    <source>
        <dbReference type="ARBA" id="ARBA00022989"/>
    </source>
</evidence>
<feature type="transmembrane region" description="Helical" evidence="8">
    <location>
        <begin position="416"/>
        <end position="434"/>
    </location>
</feature>
<keyword evidence="6 8" id="KW-0472">Membrane</keyword>
<dbReference type="RefSeq" id="WP_105860465.1">
    <property type="nucleotide sequence ID" value="NZ_PUEJ01000001.1"/>
</dbReference>
<dbReference type="Pfam" id="PF02417">
    <property type="entry name" value="Chromate_transp"/>
    <property type="match status" value="2"/>
</dbReference>
<gene>
    <name evidence="9" type="ORF">C5L14_02715</name>
</gene>
<comment type="caution">
    <text evidence="9">The sequence shown here is derived from an EMBL/GenBank/DDBJ whole genome shotgun (WGS) entry which is preliminary data.</text>
</comment>
<dbReference type="PANTHER" id="PTHR33567:SF3">
    <property type="entry name" value="CHROMATE ION TRANSPORTER (EUROFUNG)"/>
    <property type="match status" value="1"/>
</dbReference>
<comment type="similarity">
    <text evidence="2">Belongs to the chromate ion transporter (CHR) (TC 2.A.51) family.</text>
</comment>
<evidence type="ECO:0000256" key="2">
    <source>
        <dbReference type="ARBA" id="ARBA00005262"/>
    </source>
</evidence>
<feature type="region of interest" description="Disordered" evidence="7">
    <location>
        <begin position="1"/>
        <end position="37"/>
    </location>
</feature>
<evidence type="ECO:0000313" key="9">
    <source>
        <dbReference type="EMBL" id="PRH89502.1"/>
    </source>
</evidence>
<keyword evidence="4 8" id="KW-0812">Transmembrane</keyword>
<dbReference type="InterPro" id="IPR014047">
    <property type="entry name" value="Chr_Tranpt_l_chain"/>
</dbReference>
<dbReference type="PANTHER" id="PTHR33567">
    <property type="entry name" value="CHROMATE ION TRANSPORTER (EUROFUNG)"/>
    <property type="match status" value="1"/>
</dbReference>
<feature type="transmembrane region" description="Helical" evidence="8">
    <location>
        <begin position="115"/>
        <end position="135"/>
    </location>
</feature>
<feature type="transmembrane region" description="Helical" evidence="8">
    <location>
        <begin position="147"/>
        <end position="167"/>
    </location>
</feature>
<evidence type="ECO:0000256" key="6">
    <source>
        <dbReference type="ARBA" id="ARBA00023136"/>
    </source>
</evidence>
<feature type="compositionally biased region" description="Low complexity" evidence="7">
    <location>
        <begin position="23"/>
        <end position="33"/>
    </location>
</feature>
<evidence type="ECO:0000256" key="4">
    <source>
        <dbReference type="ARBA" id="ARBA00022692"/>
    </source>
</evidence>